<keyword evidence="2" id="KW-1003">Cell membrane</keyword>
<evidence type="ECO:0000256" key="4">
    <source>
        <dbReference type="ARBA" id="ARBA00022989"/>
    </source>
</evidence>
<feature type="transmembrane region" description="Helical" evidence="6">
    <location>
        <begin position="102"/>
        <end position="125"/>
    </location>
</feature>
<gene>
    <name evidence="7" type="ORF">COU33_02625</name>
</gene>
<dbReference type="GO" id="GO:0005886">
    <property type="term" value="C:plasma membrane"/>
    <property type="evidence" value="ECO:0007669"/>
    <property type="project" value="UniProtKB-SubCell"/>
</dbReference>
<dbReference type="PANTHER" id="PTHR30250:SF11">
    <property type="entry name" value="O-ANTIGEN TRANSPORTER-RELATED"/>
    <property type="match status" value="1"/>
</dbReference>
<dbReference type="InterPro" id="IPR050833">
    <property type="entry name" value="Poly_Biosynth_Transport"/>
</dbReference>
<comment type="subcellular location">
    <subcellularLocation>
        <location evidence="1">Cell membrane</location>
        <topology evidence="1">Multi-pass membrane protein</topology>
    </subcellularLocation>
</comment>
<protein>
    <recommendedName>
        <fullName evidence="9">Polysaccharide biosynthesis protein C-terminal domain-containing protein</fullName>
    </recommendedName>
</protein>
<keyword evidence="5 6" id="KW-0472">Membrane</keyword>
<evidence type="ECO:0000313" key="8">
    <source>
        <dbReference type="Proteomes" id="UP000229362"/>
    </source>
</evidence>
<evidence type="ECO:0000256" key="6">
    <source>
        <dbReference type="SAM" id="Phobius"/>
    </source>
</evidence>
<accession>A0A2M6W158</accession>
<dbReference type="Proteomes" id="UP000229362">
    <property type="component" value="Unassembled WGS sequence"/>
</dbReference>
<evidence type="ECO:0000256" key="3">
    <source>
        <dbReference type="ARBA" id="ARBA00022692"/>
    </source>
</evidence>
<dbReference type="AlphaFoldDB" id="A0A2M6W158"/>
<evidence type="ECO:0000256" key="5">
    <source>
        <dbReference type="ARBA" id="ARBA00023136"/>
    </source>
</evidence>
<feature type="transmembrane region" description="Helical" evidence="6">
    <location>
        <begin position="58"/>
        <end position="82"/>
    </location>
</feature>
<feature type="transmembrane region" description="Helical" evidence="6">
    <location>
        <begin position="227"/>
        <end position="245"/>
    </location>
</feature>
<evidence type="ECO:0000313" key="7">
    <source>
        <dbReference type="EMBL" id="PIT86522.1"/>
    </source>
</evidence>
<dbReference type="PANTHER" id="PTHR30250">
    <property type="entry name" value="PST FAMILY PREDICTED COLANIC ACID TRANSPORTER"/>
    <property type="match status" value="1"/>
</dbReference>
<feature type="transmembrane region" description="Helical" evidence="6">
    <location>
        <begin position="164"/>
        <end position="181"/>
    </location>
</feature>
<dbReference type="EMBL" id="PFBZ01000114">
    <property type="protein sequence ID" value="PIT86522.1"/>
    <property type="molecule type" value="Genomic_DNA"/>
</dbReference>
<feature type="transmembrane region" description="Helical" evidence="6">
    <location>
        <begin position="32"/>
        <end position="52"/>
    </location>
</feature>
<keyword evidence="4 6" id="KW-1133">Transmembrane helix</keyword>
<feature type="transmembrane region" description="Helical" evidence="6">
    <location>
        <begin position="187"/>
        <end position="207"/>
    </location>
</feature>
<evidence type="ECO:0000256" key="2">
    <source>
        <dbReference type="ARBA" id="ARBA00022475"/>
    </source>
</evidence>
<sequence length="302" mass="34037">MKYSQKNAIFSYILAKNMSTTKKIAHNTLVQMLGKAVATFLGLVGVGLLTRYLGQEQFGWYITTISFLQFIGILVDFGMIPVTAQMMSEPKFHPSTLFRNLLTFRFVTAIIFLGIAPLIALLFPYPREVKIAISFTTIAFLSVSMNQVFIGLYQKELKMHIQAIGEVLSRAVLVGGMYLLMVQGRSFLPIMAVISVASVVYTAYLWWRAHRITNVSFAYDKTIWKAIMVKMWPIAISIIFNVVYLKGDILLLSLFAGQTDVGLYGAAYRVIDILAQTAMLFMGIMLPILAFAWSRQNTTEFR</sequence>
<dbReference type="InterPro" id="IPR002797">
    <property type="entry name" value="Polysacc_synth"/>
</dbReference>
<name>A0A2M6W158_9BACT</name>
<evidence type="ECO:0008006" key="9">
    <source>
        <dbReference type="Google" id="ProtNLM"/>
    </source>
</evidence>
<organism evidence="7 8">
    <name type="scientific">Candidatus Magasanikbacteria bacterium CG10_big_fil_rev_8_21_14_0_10_43_6</name>
    <dbReference type="NCBI Taxonomy" id="1974650"/>
    <lineage>
        <taxon>Bacteria</taxon>
        <taxon>Candidatus Magasanikiibacteriota</taxon>
    </lineage>
</organism>
<keyword evidence="3 6" id="KW-0812">Transmembrane</keyword>
<reference evidence="8" key="1">
    <citation type="submission" date="2017-09" db="EMBL/GenBank/DDBJ databases">
        <title>Depth-based differentiation of microbial function through sediment-hosted aquifers and enrichment of novel symbionts in the deep terrestrial subsurface.</title>
        <authorList>
            <person name="Probst A.J."/>
            <person name="Ladd B."/>
            <person name="Jarett J.K."/>
            <person name="Geller-Mcgrath D.E."/>
            <person name="Sieber C.M.K."/>
            <person name="Emerson J.B."/>
            <person name="Anantharaman K."/>
            <person name="Thomas B.C."/>
            <person name="Malmstrom R."/>
            <person name="Stieglmeier M."/>
            <person name="Klingl A."/>
            <person name="Woyke T."/>
            <person name="Ryan C.M."/>
            <person name="Banfield J.F."/>
        </authorList>
    </citation>
    <scope>NUCLEOTIDE SEQUENCE [LARGE SCALE GENOMIC DNA]</scope>
</reference>
<feature type="non-terminal residue" evidence="7">
    <location>
        <position position="302"/>
    </location>
</feature>
<proteinExistence type="predicted"/>
<feature type="transmembrane region" description="Helical" evidence="6">
    <location>
        <begin position="273"/>
        <end position="293"/>
    </location>
</feature>
<dbReference type="Pfam" id="PF01943">
    <property type="entry name" value="Polysacc_synt"/>
    <property type="match status" value="1"/>
</dbReference>
<comment type="caution">
    <text evidence="7">The sequence shown here is derived from an EMBL/GenBank/DDBJ whole genome shotgun (WGS) entry which is preliminary data.</text>
</comment>
<feature type="transmembrane region" description="Helical" evidence="6">
    <location>
        <begin position="131"/>
        <end position="152"/>
    </location>
</feature>
<evidence type="ECO:0000256" key="1">
    <source>
        <dbReference type="ARBA" id="ARBA00004651"/>
    </source>
</evidence>